<accession>A0ABW7SMT0</accession>
<reference evidence="4 5" key="1">
    <citation type="submission" date="2024-10" db="EMBL/GenBank/DDBJ databases">
        <title>The Natural Products Discovery Center: Release of the First 8490 Sequenced Strains for Exploring Actinobacteria Biosynthetic Diversity.</title>
        <authorList>
            <person name="Kalkreuter E."/>
            <person name="Kautsar S.A."/>
            <person name="Yang D."/>
            <person name="Bader C.D."/>
            <person name="Teijaro C.N."/>
            <person name="Fluegel L."/>
            <person name="Davis C.M."/>
            <person name="Simpson J.R."/>
            <person name="Lauterbach L."/>
            <person name="Steele A.D."/>
            <person name="Gui C."/>
            <person name="Meng S."/>
            <person name="Li G."/>
            <person name="Viehrig K."/>
            <person name="Ye F."/>
            <person name="Su P."/>
            <person name="Kiefer A.F."/>
            <person name="Nichols A."/>
            <person name="Cepeda A.J."/>
            <person name="Yan W."/>
            <person name="Fan B."/>
            <person name="Jiang Y."/>
            <person name="Adhikari A."/>
            <person name="Zheng C.-J."/>
            <person name="Schuster L."/>
            <person name="Cowan T.M."/>
            <person name="Smanski M.J."/>
            <person name="Chevrette M.G."/>
            <person name="De Carvalho L.P.S."/>
            <person name="Shen B."/>
        </authorList>
    </citation>
    <scope>NUCLEOTIDE SEQUENCE [LARGE SCALE GENOMIC DNA]</scope>
    <source>
        <strain evidence="4 5">NPDC021253</strain>
    </source>
</reference>
<dbReference type="PANTHER" id="PTHR43540:SF6">
    <property type="entry name" value="ISOCHORISMATASE-LIKE DOMAIN-CONTAINING PROTEIN"/>
    <property type="match status" value="1"/>
</dbReference>
<dbReference type="GO" id="GO:0016787">
    <property type="term" value="F:hydrolase activity"/>
    <property type="evidence" value="ECO:0007669"/>
    <property type="project" value="UniProtKB-KW"/>
</dbReference>
<dbReference type="SUPFAM" id="SSF52499">
    <property type="entry name" value="Isochorismatase-like hydrolases"/>
    <property type="match status" value="1"/>
</dbReference>
<gene>
    <name evidence="4" type="ORF">ACH4OY_14230</name>
</gene>
<dbReference type="EMBL" id="JBIRPU010000008">
    <property type="protein sequence ID" value="MFI0793831.1"/>
    <property type="molecule type" value="Genomic_DNA"/>
</dbReference>
<dbReference type="InterPro" id="IPR050272">
    <property type="entry name" value="Isochorismatase-like_hydrls"/>
</dbReference>
<evidence type="ECO:0000256" key="2">
    <source>
        <dbReference type="SAM" id="MobiDB-lite"/>
    </source>
</evidence>
<feature type="domain" description="Isochorismatase-like" evidence="3">
    <location>
        <begin position="35"/>
        <end position="222"/>
    </location>
</feature>
<dbReference type="CDD" id="cd00431">
    <property type="entry name" value="cysteine_hydrolases"/>
    <property type="match status" value="1"/>
</dbReference>
<organism evidence="4 5">
    <name type="scientific">Micromonospora rubida</name>
    <dbReference type="NCBI Taxonomy" id="2697657"/>
    <lineage>
        <taxon>Bacteria</taxon>
        <taxon>Bacillati</taxon>
        <taxon>Actinomycetota</taxon>
        <taxon>Actinomycetes</taxon>
        <taxon>Micromonosporales</taxon>
        <taxon>Micromonosporaceae</taxon>
        <taxon>Micromonospora</taxon>
    </lineage>
</organism>
<dbReference type="Pfam" id="PF00857">
    <property type="entry name" value="Isochorismatase"/>
    <property type="match status" value="1"/>
</dbReference>
<comment type="caution">
    <text evidence="4">The sequence shown here is derived from an EMBL/GenBank/DDBJ whole genome shotgun (WGS) entry which is preliminary data.</text>
</comment>
<dbReference type="InterPro" id="IPR036380">
    <property type="entry name" value="Isochorismatase-like_sf"/>
</dbReference>
<evidence type="ECO:0000313" key="4">
    <source>
        <dbReference type="EMBL" id="MFI0793831.1"/>
    </source>
</evidence>
<dbReference type="Proteomes" id="UP001611075">
    <property type="component" value="Unassembled WGS sequence"/>
</dbReference>
<dbReference type="PANTHER" id="PTHR43540">
    <property type="entry name" value="PEROXYUREIDOACRYLATE/UREIDOACRYLATE AMIDOHYDROLASE-RELATED"/>
    <property type="match status" value="1"/>
</dbReference>
<dbReference type="InterPro" id="IPR000868">
    <property type="entry name" value="Isochorismatase-like_dom"/>
</dbReference>
<feature type="compositionally biased region" description="Pro residues" evidence="2">
    <location>
        <begin position="1"/>
        <end position="11"/>
    </location>
</feature>
<keyword evidence="5" id="KW-1185">Reference proteome</keyword>
<dbReference type="Gene3D" id="3.40.50.850">
    <property type="entry name" value="Isochorismatase-like"/>
    <property type="match status" value="1"/>
</dbReference>
<evidence type="ECO:0000256" key="1">
    <source>
        <dbReference type="ARBA" id="ARBA00022801"/>
    </source>
</evidence>
<keyword evidence="1 4" id="KW-0378">Hydrolase</keyword>
<evidence type="ECO:0000259" key="3">
    <source>
        <dbReference type="Pfam" id="PF00857"/>
    </source>
</evidence>
<sequence>MTDPNPAPTPDPTLGNRRRPTVLGTLPEKVRPDRAALLIIDMSNDFLHPAGKTIVRGGRDASAARAVVPVQRQLIDGAHTAGVPVIYVSHTTLPDHASDSGPWLDARSRASFSVVDICVDGSWGQQVIDELTPTEDDILVKKYRYSGFAGTNLDLVLRSLARSTVICAGVSTNACVEATAREAFSHDYYVVIPEDACASWDMELHQATLDTARHRYATVGPAADIIEIWSSTEERR</sequence>
<evidence type="ECO:0000313" key="5">
    <source>
        <dbReference type="Proteomes" id="UP001611075"/>
    </source>
</evidence>
<name>A0ABW7SMT0_9ACTN</name>
<feature type="region of interest" description="Disordered" evidence="2">
    <location>
        <begin position="1"/>
        <end position="23"/>
    </location>
</feature>
<protein>
    <submittedName>
        <fullName evidence="4">Cysteine hydrolase family protein</fullName>
    </submittedName>
</protein>
<dbReference type="RefSeq" id="WP_396679610.1">
    <property type="nucleotide sequence ID" value="NZ_JBIRPU010000008.1"/>
</dbReference>
<proteinExistence type="predicted"/>